<comment type="similarity">
    <text evidence="8">Belongs to the queuine tRNA-ribosyltransferase family.</text>
</comment>
<proteinExistence type="inferred from homology"/>
<keyword evidence="4 8" id="KW-0819">tRNA processing</keyword>
<keyword evidence="11" id="KW-1185">Reference proteome</keyword>
<evidence type="ECO:0000313" key="11">
    <source>
        <dbReference type="Proteomes" id="UP000317544"/>
    </source>
</evidence>
<dbReference type="InterPro" id="IPR050076">
    <property type="entry name" value="ArchSynthase1/Queuine_TRR"/>
</dbReference>
<dbReference type="RefSeq" id="WP_158344639.1">
    <property type="nucleotide sequence ID" value="NZ_AP019379.1"/>
</dbReference>
<evidence type="ECO:0000256" key="7">
    <source>
        <dbReference type="ARBA" id="ARBA00050112"/>
    </source>
</evidence>
<comment type="catalytic activity">
    <reaction evidence="7 8">
        <text>7-aminomethyl-7-carbaguanine + guanosine(34) in tRNA = 7-aminomethyl-7-carbaguanosine(34) in tRNA + guanine</text>
        <dbReference type="Rhea" id="RHEA:24104"/>
        <dbReference type="Rhea" id="RHEA-COMP:10341"/>
        <dbReference type="Rhea" id="RHEA-COMP:10342"/>
        <dbReference type="ChEBI" id="CHEBI:16235"/>
        <dbReference type="ChEBI" id="CHEBI:58703"/>
        <dbReference type="ChEBI" id="CHEBI:74269"/>
        <dbReference type="ChEBI" id="CHEBI:82833"/>
        <dbReference type="EC" id="2.4.2.29"/>
    </reaction>
</comment>
<organism evidence="10 11">
    <name type="scientific">Buchnera aphidicola</name>
    <name type="common">Nipponaphis monzeni</name>
    <dbReference type="NCBI Taxonomy" id="2495405"/>
    <lineage>
        <taxon>Bacteria</taxon>
        <taxon>Pseudomonadati</taxon>
        <taxon>Pseudomonadota</taxon>
        <taxon>Gammaproteobacteria</taxon>
        <taxon>Enterobacterales</taxon>
        <taxon>Erwiniaceae</taxon>
        <taxon>Buchnera</taxon>
    </lineage>
</organism>
<dbReference type="PANTHER" id="PTHR46499:SF1">
    <property type="entry name" value="QUEUINE TRNA-RIBOSYLTRANSFERASE"/>
    <property type="match status" value="1"/>
</dbReference>
<dbReference type="NCBIfam" id="TIGR00449">
    <property type="entry name" value="tgt_general"/>
    <property type="match status" value="1"/>
</dbReference>
<dbReference type="AlphaFoldDB" id="A0A455T9W8"/>
<feature type="binding site" evidence="8">
    <location>
        <position position="334"/>
    </location>
    <ligand>
        <name>Zn(2+)</name>
        <dbReference type="ChEBI" id="CHEBI:29105"/>
    </ligand>
</feature>
<evidence type="ECO:0000256" key="2">
    <source>
        <dbReference type="ARBA" id="ARBA00022676"/>
    </source>
</evidence>
<feature type="active site" description="Proton acceptor" evidence="8">
    <location>
        <position position="90"/>
    </location>
</feature>
<sequence length="367" mass="42148">MKFEILCKDKKARNGRLYFNKGIVVETPVFMPIGTYGVIKGLTPEEIYSTGSSLILSNALHLFLKPGINVIKKHGGLHNFMHWKYPILTDSGGFQVFSLSNISLKRNNGIIFKNPFNGQKFLFTPQQSINIQYDLQSDIVMCFDECPKYPITWDQANLSTRKSLSWAIQSRLQFDIKKNTNALFGIIHGSIFKDLRDFSIKNLIKIGFDGYALGGLAVGEPKSKLYDLIDHICLQIPKNYPRYLMGAGKPKDLIESVSKGIDMFDCVLPTRNARNGYLFTTNGIVRIKNSQYKNDDTVLDTKCYCYTCVNYSKSYLHHLYLCNETLGLRLNTLHNLCYYQNLMLNIRNAIKNKQFETFKHNFYLQNK</sequence>
<feature type="active site" description="Nucleophile" evidence="8">
    <location>
        <position position="265"/>
    </location>
</feature>
<name>A0A455T9W8_9GAMM</name>
<dbReference type="Gene3D" id="3.20.20.105">
    <property type="entry name" value="Queuine tRNA-ribosyltransferase-like"/>
    <property type="match status" value="1"/>
</dbReference>
<dbReference type="PANTHER" id="PTHR46499">
    <property type="entry name" value="QUEUINE TRNA-RIBOSYLTRANSFERASE"/>
    <property type="match status" value="1"/>
</dbReference>
<comment type="cofactor">
    <cofactor evidence="8">
        <name>Zn(2+)</name>
        <dbReference type="ChEBI" id="CHEBI:29105"/>
    </cofactor>
    <text evidence="8">Binds 1 zinc ion per subunit.</text>
</comment>
<feature type="binding site" evidence="8">
    <location>
        <position position="308"/>
    </location>
    <ligand>
        <name>Zn(2+)</name>
        <dbReference type="ChEBI" id="CHEBI:29105"/>
    </ligand>
</feature>
<dbReference type="InterPro" id="IPR002616">
    <property type="entry name" value="tRNA_ribo_trans-like"/>
</dbReference>
<feature type="domain" description="tRNA-guanine(15) transglycosylase-like" evidence="9">
    <location>
        <begin position="10"/>
        <end position="365"/>
    </location>
</feature>
<dbReference type="GO" id="GO:0046872">
    <property type="term" value="F:metal ion binding"/>
    <property type="evidence" value="ECO:0007669"/>
    <property type="project" value="UniProtKB-KW"/>
</dbReference>
<dbReference type="OrthoDB" id="9805417at2"/>
<dbReference type="GO" id="GO:0005829">
    <property type="term" value="C:cytosol"/>
    <property type="evidence" value="ECO:0007669"/>
    <property type="project" value="TreeGrafter"/>
</dbReference>
<comment type="function">
    <text evidence="8">Catalyzes the base-exchange of a guanine (G) residue with the queuine precursor 7-aminomethyl-7-deazaguanine (PreQ1) at position 34 (anticodon wobble position) in tRNAs with GU(N) anticodons (tRNA-Asp, -Asn, -His and -Tyr). Catalysis occurs through a double-displacement mechanism. The nucleophile active site attacks the C1' of nucleotide 34 to detach the guanine base from the RNA, forming a covalent enzyme-RNA intermediate. The proton acceptor active site deprotonates the incoming PreQ1, allowing a nucleophilic attack on the C1' of the ribose to form the product. After dissociation, two additional enzymatic reactions on the tRNA convert PreQ1 to queuine (Q), resulting in the hypermodified nucleoside queuosine (7-(((4,5-cis-dihydroxy-2-cyclopenten-1-yl)amino)methyl)-7-deazaguanosine).</text>
</comment>
<evidence type="ECO:0000256" key="6">
    <source>
        <dbReference type="ARBA" id="ARBA00022785"/>
    </source>
</evidence>
<feature type="binding site" evidence="8">
    <location>
        <position position="215"/>
    </location>
    <ligand>
        <name>substrate</name>
    </ligand>
</feature>
<dbReference type="InterPro" id="IPR036511">
    <property type="entry name" value="TGT-like_sf"/>
</dbReference>
<dbReference type="Proteomes" id="UP000317544">
    <property type="component" value="Chromosome"/>
</dbReference>
<comment type="caution">
    <text evidence="8">Lacks conserved residue(s) required for the propagation of feature annotation.</text>
</comment>
<dbReference type="EC" id="2.4.2.29" evidence="8"/>
<dbReference type="UniPathway" id="UPA00392"/>
<feature type="binding site" evidence="8">
    <location>
        <position position="305"/>
    </location>
    <ligand>
        <name>Zn(2+)</name>
        <dbReference type="ChEBI" id="CHEBI:29105"/>
    </ligand>
</feature>
<keyword evidence="6 8" id="KW-0671">Queuosine biosynthesis</keyword>
<evidence type="ECO:0000256" key="8">
    <source>
        <dbReference type="HAMAP-Rule" id="MF_00168"/>
    </source>
</evidence>
<feature type="region of interest" description="RNA binding; important for wobble base 34 recognition" evidence="8">
    <location>
        <begin position="270"/>
        <end position="274"/>
    </location>
</feature>
<dbReference type="NCBIfam" id="TIGR00430">
    <property type="entry name" value="Q_tRNA_tgt"/>
    <property type="match status" value="1"/>
</dbReference>
<dbReference type="SUPFAM" id="SSF51713">
    <property type="entry name" value="tRNA-guanine transglycosylase"/>
    <property type="match status" value="1"/>
</dbReference>
<keyword evidence="2 8" id="KW-0328">Glycosyltransferase</keyword>
<dbReference type="GO" id="GO:0008479">
    <property type="term" value="F:tRNA-guanosine(34) queuine transglycosylase activity"/>
    <property type="evidence" value="ECO:0007669"/>
    <property type="project" value="UniProtKB-UniRule"/>
</dbReference>
<keyword evidence="3 8" id="KW-0808">Transferase</keyword>
<dbReference type="FunFam" id="3.20.20.105:FF:000001">
    <property type="entry name" value="Queuine tRNA-ribosyltransferase"/>
    <property type="match status" value="1"/>
</dbReference>
<evidence type="ECO:0000256" key="4">
    <source>
        <dbReference type="ARBA" id="ARBA00022694"/>
    </source>
</evidence>
<feature type="binding site" evidence="8">
    <location>
        <position position="144"/>
    </location>
    <ligand>
        <name>substrate</name>
    </ligand>
</feature>
<protein>
    <recommendedName>
        <fullName evidence="8">Queuine tRNA-ribosyltransferase</fullName>
        <ecNumber evidence="8">2.4.2.29</ecNumber>
    </recommendedName>
    <alternativeName>
        <fullName evidence="8">Guanine insertion enzyme</fullName>
    </alternativeName>
    <alternativeName>
        <fullName evidence="8">tRNA-guanine transglycosylase</fullName>
    </alternativeName>
</protein>
<dbReference type="Pfam" id="PF01702">
    <property type="entry name" value="TGT"/>
    <property type="match status" value="1"/>
</dbReference>
<evidence type="ECO:0000256" key="1">
    <source>
        <dbReference type="ARBA" id="ARBA00004691"/>
    </source>
</evidence>
<dbReference type="InterPro" id="IPR004803">
    <property type="entry name" value="TGT"/>
</dbReference>
<accession>A0A455T9W8</accession>
<comment type="subunit">
    <text evidence="8">Homodimer. Within each dimer, one monomer is responsible for RNA recognition and catalysis, while the other monomer binds to the replacement base PreQ1.</text>
</comment>
<evidence type="ECO:0000256" key="3">
    <source>
        <dbReference type="ARBA" id="ARBA00022679"/>
    </source>
</evidence>
<keyword evidence="5 8" id="KW-0479">Metal-binding</keyword>
<evidence type="ECO:0000256" key="5">
    <source>
        <dbReference type="ARBA" id="ARBA00022723"/>
    </source>
</evidence>
<evidence type="ECO:0000313" key="10">
    <source>
        <dbReference type="EMBL" id="BBI01121.1"/>
    </source>
</evidence>
<feature type="binding site" evidence="8">
    <location>
        <position position="303"/>
    </location>
    <ligand>
        <name>Zn(2+)</name>
        <dbReference type="ChEBI" id="CHEBI:29105"/>
    </ligand>
</feature>
<dbReference type="HAMAP" id="MF_00168">
    <property type="entry name" value="Q_tRNA_Tgt"/>
    <property type="match status" value="1"/>
</dbReference>
<comment type="pathway">
    <text evidence="1 8">tRNA modification; tRNA-queuosine biosynthesis.</text>
</comment>
<feature type="binding site" evidence="8">
    <location>
        <begin position="90"/>
        <end position="94"/>
    </location>
    <ligand>
        <name>substrate</name>
    </ligand>
</feature>
<dbReference type="GO" id="GO:0008616">
    <property type="term" value="P:tRNA queuosine(34) biosynthetic process"/>
    <property type="evidence" value="ECO:0007669"/>
    <property type="project" value="UniProtKB-UniRule"/>
</dbReference>
<gene>
    <name evidence="8 10" type="primary">tgt</name>
    <name evidence="10" type="ORF">BUCNMO_106</name>
</gene>
<reference evidence="10 11" key="1">
    <citation type="journal article" date="2019" name="Proc. Natl. Acad. Sci. U.S.A.">
        <title>Exaggeration and cooption of innate immunity for social defense.</title>
        <authorList>
            <person name="Kutsukake M."/>
            <person name="Moriyama M."/>
            <person name="Shigenobu S."/>
            <person name="Meng X.-Y."/>
            <person name="Nikoh N."/>
            <person name="Noda C."/>
            <person name="Kobayashi S."/>
            <person name="Fukatsu T."/>
        </authorList>
    </citation>
    <scope>NUCLEOTIDE SEQUENCE [LARGE SCALE GENOMIC DNA]</scope>
    <source>
        <strain evidence="10 11">Nmo</strain>
    </source>
</reference>
<evidence type="ECO:0000259" key="9">
    <source>
        <dbReference type="Pfam" id="PF01702"/>
    </source>
</evidence>
<keyword evidence="8" id="KW-0862">Zinc</keyword>
<dbReference type="EMBL" id="AP019379">
    <property type="protein sequence ID" value="BBI01121.1"/>
    <property type="molecule type" value="Genomic_DNA"/>
</dbReference>